<keyword evidence="3" id="KW-1185">Reference proteome</keyword>
<dbReference type="VEuPathDB" id="TrichDB:TRFO_16628"/>
<dbReference type="RefSeq" id="XP_068366433.1">
    <property type="nucleotide sequence ID" value="XM_068499097.1"/>
</dbReference>
<name>A0A1J4KPR3_9EUKA</name>
<proteinExistence type="predicted"/>
<dbReference type="EMBL" id="MLAK01000544">
    <property type="protein sequence ID" value="OHT13297.1"/>
    <property type="molecule type" value="Genomic_DNA"/>
</dbReference>
<feature type="compositionally biased region" description="Polar residues" evidence="1">
    <location>
        <begin position="212"/>
        <end position="227"/>
    </location>
</feature>
<dbReference type="AlphaFoldDB" id="A0A1J4KPR3"/>
<evidence type="ECO:0000256" key="1">
    <source>
        <dbReference type="SAM" id="MobiDB-lite"/>
    </source>
</evidence>
<dbReference type="Proteomes" id="UP000179807">
    <property type="component" value="Unassembled WGS sequence"/>
</dbReference>
<protein>
    <recommendedName>
        <fullName evidence="4">LisH domain-containing protein</fullName>
    </recommendedName>
</protein>
<accession>A0A1J4KPR3</accession>
<reference evidence="2" key="1">
    <citation type="submission" date="2016-10" db="EMBL/GenBank/DDBJ databases">
        <authorList>
            <person name="Benchimol M."/>
            <person name="Almeida L.G."/>
            <person name="Vasconcelos A.T."/>
            <person name="Perreira-Neves A."/>
            <person name="Rosa I.A."/>
            <person name="Tasca T."/>
            <person name="Bogo M.R."/>
            <person name="de Souza W."/>
        </authorList>
    </citation>
    <scope>NUCLEOTIDE SEQUENCE [LARGE SCALE GENOMIC DNA]</scope>
    <source>
        <strain evidence="2">K</strain>
    </source>
</reference>
<sequence>MTSLNPNLRGQRISREELIAESQEVLLNAGVGNHSRAQFLVEVSQEVVGNDNPLFCQLQSKIHSHESESWIRAFTLVFQYLSEHDLQSTLSAVEVEFGQGELPVELTRRKGESSSVFQSIMRYAPPPRATTFKERVHTYIEEVEQHDMELQAEEDEELLQRRMNRRNVAQETTRASPKVAPVEDINRSRTQSQSRSSQQRNRQQKRVEASRPSPQITPKVSNQSHQIETPVERPKASASKSKSARRSVKKKRPTSRSSELSDDFVIEEVIPPRQG</sequence>
<gene>
    <name evidence="2" type="ORF">TRFO_16628</name>
</gene>
<evidence type="ECO:0008006" key="4">
    <source>
        <dbReference type="Google" id="ProtNLM"/>
    </source>
</evidence>
<feature type="compositionally biased region" description="Low complexity" evidence="1">
    <location>
        <begin position="188"/>
        <end position="201"/>
    </location>
</feature>
<evidence type="ECO:0000313" key="3">
    <source>
        <dbReference type="Proteomes" id="UP000179807"/>
    </source>
</evidence>
<comment type="caution">
    <text evidence="2">The sequence shown here is derived from an EMBL/GenBank/DDBJ whole genome shotgun (WGS) entry which is preliminary data.</text>
</comment>
<dbReference type="OrthoDB" id="10645275at2759"/>
<feature type="compositionally biased region" description="Basic residues" evidence="1">
    <location>
        <begin position="242"/>
        <end position="254"/>
    </location>
</feature>
<evidence type="ECO:0000313" key="2">
    <source>
        <dbReference type="EMBL" id="OHT13297.1"/>
    </source>
</evidence>
<feature type="region of interest" description="Disordered" evidence="1">
    <location>
        <begin position="167"/>
        <end position="275"/>
    </location>
</feature>
<organism evidence="2 3">
    <name type="scientific">Tritrichomonas foetus</name>
    <dbReference type="NCBI Taxonomy" id="1144522"/>
    <lineage>
        <taxon>Eukaryota</taxon>
        <taxon>Metamonada</taxon>
        <taxon>Parabasalia</taxon>
        <taxon>Tritrichomonadida</taxon>
        <taxon>Tritrichomonadidae</taxon>
        <taxon>Tritrichomonas</taxon>
    </lineage>
</organism>
<dbReference type="GeneID" id="94833801"/>